<dbReference type="OrthoDB" id="2738198at2759"/>
<dbReference type="InterPro" id="IPR040521">
    <property type="entry name" value="KDZ"/>
</dbReference>
<evidence type="ECO:0000259" key="2">
    <source>
        <dbReference type="Pfam" id="PF18803"/>
    </source>
</evidence>
<keyword evidence="4" id="KW-1185">Reference proteome</keyword>
<dbReference type="EMBL" id="MNAD01001250">
    <property type="protein sequence ID" value="OJT06854.1"/>
    <property type="molecule type" value="Genomic_DNA"/>
</dbReference>
<dbReference type="InterPro" id="IPR041457">
    <property type="entry name" value="CxC2_KDZ-assoc"/>
</dbReference>
<sequence length="1113" mass="125221">MSQRVRQKAKKGLSRISDLLKGKVKRDKSPTLGHHVPSTVDGSATAGAVEGIHSELNKCPTRDVFQPVWSSIPPAVPTSPIRTADLLRPSPQPSGNSFAPLHLNIGETGAAGSSRTRKPAVRRRTVTVEDALDEEDGEALGGGETEQHGYGAYHLPSTKGEKFLDGHACHALDSLDALEAPPTQLIRCPSCAQKLSDKLPGYRTLFRCQDCPLGCLKCIDCVLSSHGERPFDRILMWDQKKQFWHRITLPQMGYVFNLGHGGRKCMNASSDPRDMVIIHEHGLMDLPVLFCQCGSARAPSAQLIASGLWPATWERPGTATTLNALEAYHNLSHVAQTSMYDFINHLKDMTDDTTPSDAQDRYREFKTTMRQYTYIQQCRSAGPGINMREGWKQRDEVHSYLDALHYSIDGNFHLNMKMKDTDPDDFAYSMGAGYFVHERDFQHFLKKVPPPTNESSTCNQFGAMGNGKYTGKVTGVIGISCRHMFMLPGGVVDLHFAERYLYVDFCLVSALSHYRELGLLYGTYDIHCQYIKNLRTRLYEEFNKVAHELESIHTAELPVIRAAVGKYHLAMHTGECRHKHSLHFMPGACMTDGETLERMWAILNALARRTKEIYTRCDYALISPVYELVEKHNTAEEFFDEAQAYLSELERSIAPDKVHRWRQEEAEWQRKVVDVMQHKGLDNPFEPPEETALTTQAIAEHLGNQHGSAGQREAVGMLGAVEEVLRLNTTREQLRHEIQSSSRTDKELRKFTTQLEAFRQQAAGCQEMHARYLQPCITAAIQSVPATGHPSTFPRRDPADDLACGLTVDKSVECGKKRKRVENSASPFSALFADLDDLATQFLLPSDYHSHIRGAPAMKEIVNFERELRRGQANEALDDLRLHLTTYLSLEDCKRQASGVIHNTAWDRRLTKKTAAINAAKQDYRQVRQILRLLGMPDDDEHLKPLEEKDCKPFVIVVEEQQHNDSKRKPTWIWGNFAYIDKIEPGQMKSYLEDCTYMRSSRLIFADARSAQVPGCIGSDRVPGNSDGRKSAMYGERRCSVLERCTTTTVRYGEDEQWCMRSMAGAAPPLTRAGIPLILYDNHSWADLFKGRQGSGSADSTPRIDTSLGSSMW</sequence>
<dbReference type="AlphaFoldDB" id="A0A1M2VGW8"/>
<protein>
    <recommendedName>
        <fullName evidence="2">CxC2-like cysteine cluster KDZ transposase-associated domain-containing protein</fullName>
    </recommendedName>
</protein>
<evidence type="ECO:0000313" key="4">
    <source>
        <dbReference type="Proteomes" id="UP000184267"/>
    </source>
</evidence>
<dbReference type="Proteomes" id="UP000184267">
    <property type="component" value="Unassembled WGS sequence"/>
</dbReference>
<feature type="compositionally biased region" description="Basic residues" evidence="1">
    <location>
        <begin position="1"/>
        <end position="13"/>
    </location>
</feature>
<dbReference type="Pfam" id="PF18758">
    <property type="entry name" value="KDZ"/>
    <property type="match status" value="1"/>
</dbReference>
<feature type="domain" description="CxC2-like cysteine cluster KDZ transposase-associated" evidence="2">
    <location>
        <begin position="249"/>
        <end position="353"/>
    </location>
</feature>
<evidence type="ECO:0000313" key="3">
    <source>
        <dbReference type="EMBL" id="OJT06854.1"/>
    </source>
</evidence>
<feature type="region of interest" description="Disordered" evidence="1">
    <location>
        <begin position="1092"/>
        <end position="1113"/>
    </location>
</feature>
<gene>
    <name evidence="3" type="ORF">TRAPUB_2293</name>
</gene>
<organism evidence="3 4">
    <name type="scientific">Trametes pubescens</name>
    <name type="common">White-rot fungus</name>
    <dbReference type="NCBI Taxonomy" id="154538"/>
    <lineage>
        <taxon>Eukaryota</taxon>
        <taxon>Fungi</taxon>
        <taxon>Dikarya</taxon>
        <taxon>Basidiomycota</taxon>
        <taxon>Agaricomycotina</taxon>
        <taxon>Agaricomycetes</taxon>
        <taxon>Polyporales</taxon>
        <taxon>Polyporaceae</taxon>
        <taxon>Trametes</taxon>
    </lineage>
</organism>
<feature type="region of interest" description="Disordered" evidence="1">
    <location>
        <begin position="1"/>
        <end position="43"/>
    </location>
</feature>
<proteinExistence type="predicted"/>
<feature type="compositionally biased region" description="Polar residues" evidence="1">
    <location>
        <begin position="1095"/>
        <end position="1113"/>
    </location>
</feature>
<comment type="caution">
    <text evidence="3">The sequence shown here is derived from an EMBL/GenBank/DDBJ whole genome shotgun (WGS) entry which is preliminary data.</text>
</comment>
<reference evidence="3 4" key="1">
    <citation type="submission" date="2016-10" db="EMBL/GenBank/DDBJ databases">
        <title>Genome sequence of the basidiomycete white-rot fungus Trametes pubescens.</title>
        <authorList>
            <person name="Makela M.R."/>
            <person name="Granchi Z."/>
            <person name="Peng M."/>
            <person name="De Vries R.P."/>
            <person name="Grigoriev I."/>
            <person name="Riley R."/>
            <person name="Hilden K."/>
        </authorList>
    </citation>
    <scope>NUCLEOTIDE SEQUENCE [LARGE SCALE GENOMIC DNA]</scope>
    <source>
        <strain evidence="3 4">FBCC735</strain>
    </source>
</reference>
<dbReference type="PANTHER" id="PTHR33096">
    <property type="entry name" value="CXC2 DOMAIN-CONTAINING PROTEIN"/>
    <property type="match status" value="1"/>
</dbReference>
<evidence type="ECO:0000256" key="1">
    <source>
        <dbReference type="SAM" id="MobiDB-lite"/>
    </source>
</evidence>
<dbReference type="PANTHER" id="PTHR33096:SF1">
    <property type="entry name" value="CXC1-LIKE CYSTEINE CLUSTER ASSOCIATED WITH KDZ TRANSPOSASES DOMAIN-CONTAINING PROTEIN"/>
    <property type="match status" value="1"/>
</dbReference>
<dbReference type="Pfam" id="PF18803">
    <property type="entry name" value="CxC2"/>
    <property type="match status" value="1"/>
</dbReference>
<name>A0A1M2VGW8_TRAPU</name>
<accession>A0A1M2VGW8</accession>